<comment type="caution">
    <text evidence="2">The sequence shown here is derived from an EMBL/GenBank/DDBJ whole genome shotgun (WGS) entry which is preliminary data.</text>
</comment>
<evidence type="ECO:0000313" key="2">
    <source>
        <dbReference type="EMBL" id="MBB5153897.1"/>
    </source>
</evidence>
<feature type="region of interest" description="Disordered" evidence="1">
    <location>
        <begin position="97"/>
        <end position="124"/>
    </location>
</feature>
<feature type="region of interest" description="Disordered" evidence="1">
    <location>
        <begin position="140"/>
        <end position="222"/>
    </location>
</feature>
<organism evidence="2 3">
    <name type="scientific">Saccharopolyspora phatthalungensis</name>
    <dbReference type="NCBI Taxonomy" id="664693"/>
    <lineage>
        <taxon>Bacteria</taxon>
        <taxon>Bacillati</taxon>
        <taxon>Actinomycetota</taxon>
        <taxon>Actinomycetes</taxon>
        <taxon>Pseudonocardiales</taxon>
        <taxon>Pseudonocardiaceae</taxon>
        <taxon>Saccharopolyspora</taxon>
    </lineage>
</organism>
<protein>
    <submittedName>
        <fullName evidence="2">Uncharacterized protein</fullName>
    </submittedName>
</protein>
<keyword evidence="3" id="KW-1185">Reference proteome</keyword>
<feature type="compositionally biased region" description="Polar residues" evidence="1">
    <location>
        <begin position="111"/>
        <end position="122"/>
    </location>
</feature>
<accession>A0A840Q1L8</accession>
<gene>
    <name evidence="2" type="ORF">BJ970_001431</name>
</gene>
<proteinExistence type="predicted"/>
<reference evidence="2 3" key="1">
    <citation type="submission" date="2020-08" db="EMBL/GenBank/DDBJ databases">
        <title>Sequencing the genomes of 1000 actinobacteria strains.</title>
        <authorList>
            <person name="Klenk H.-P."/>
        </authorList>
    </citation>
    <scope>NUCLEOTIDE SEQUENCE [LARGE SCALE GENOMIC DNA]</scope>
    <source>
        <strain evidence="2 3">DSM 45584</strain>
    </source>
</reference>
<feature type="region of interest" description="Disordered" evidence="1">
    <location>
        <begin position="45"/>
        <end position="71"/>
    </location>
</feature>
<dbReference type="AlphaFoldDB" id="A0A840Q1L8"/>
<feature type="compositionally biased region" description="Basic residues" evidence="1">
    <location>
        <begin position="48"/>
        <end position="60"/>
    </location>
</feature>
<evidence type="ECO:0000313" key="3">
    <source>
        <dbReference type="Proteomes" id="UP000584374"/>
    </source>
</evidence>
<dbReference type="EMBL" id="JACHIW010000001">
    <property type="protein sequence ID" value="MBB5153897.1"/>
    <property type="molecule type" value="Genomic_DNA"/>
</dbReference>
<dbReference type="Proteomes" id="UP000584374">
    <property type="component" value="Unassembled WGS sequence"/>
</dbReference>
<sequence length="233" mass="24848">MSSRTHIELSPASIATLRAPSLLLLPPKDSSSCRSPVSVFRTIATPLRPRRRKSSARQRKTPAACPKPANRTGILDNSVALLTLAERTLAQVAVPSATVVSASAHVRKSPGRTSSTESQRSVGSARWDSFVALGDSFTEGLADADPNGNRAVAADRPGPGKDEVRTFGGSPHSAPKARTHPQRPFGKPPRMSNPLRSPRPATSAGRGDRATIPRVPPQSRPYVRIMHGLIRTP</sequence>
<evidence type="ECO:0000256" key="1">
    <source>
        <dbReference type="SAM" id="MobiDB-lite"/>
    </source>
</evidence>
<name>A0A840Q1L8_9PSEU</name>